<dbReference type="Proteomes" id="UP001156318">
    <property type="component" value="Chromosome"/>
</dbReference>
<feature type="transmembrane region" description="Helical" evidence="1">
    <location>
        <begin position="70"/>
        <end position="93"/>
    </location>
</feature>
<name>A0ABY6JEE6_9ENTR</name>
<feature type="transmembrane region" description="Helical" evidence="1">
    <location>
        <begin position="217"/>
        <end position="240"/>
    </location>
</feature>
<evidence type="ECO:0000313" key="3">
    <source>
        <dbReference type="Proteomes" id="UP001156318"/>
    </source>
</evidence>
<feature type="transmembrane region" description="Helical" evidence="1">
    <location>
        <begin position="147"/>
        <end position="175"/>
    </location>
</feature>
<feature type="transmembrane region" description="Helical" evidence="1">
    <location>
        <begin position="12"/>
        <end position="30"/>
    </location>
</feature>
<accession>A0ABY6JEE6</accession>
<feature type="transmembrane region" description="Helical" evidence="1">
    <location>
        <begin position="322"/>
        <end position="343"/>
    </location>
</feature>
<dbReference type="Pfam" id="PF13687">
    <property type="entry name" value="DUF4153"/>
    <property type="match status" value="1"/>
</dbReference>
<dbReference type="EMBL" id="CP074352">
    <property type="protein sequence ID" value="UYU32205.1"/>
    <property type="molecule type" value="Genomic_DNA"/>
</dbReference>
<keyword evidence="3" id="KW-1185">Reference proteome</keyword>
<proteinExistence type="predicted"/>
<keyword evidence="1" id="KW-1133">Transmembrane helix</keyword>
<dbReference type="RefSeq" id="WP_264385258.1">
    <property type="nucleotide sequence ID" value="NZ_CP074352.1"/>
</dbReference>
<keyword evidence="1" id="KW-0472">Membrane</keyword>
<dbReference type="InterPro" id="IPR025291">
    <property type="entry name" value="DUF4153"/>
</dbReference>
<evidence type="ECO:0000256" key="1">
    <source>
        <dbReference type="SAM" id="Phobius"/>
    </source>
</evidence>
<reference evidence="2 3" key="1">
    <citation type="submission" date="2021-05" db="EMBL/GenBank/DDBJ databases">
        <title>Isolation, identification, and the growth promoting effects of Pantoea dispersa strain YSD J2 from the aboveground leaves of Cyperus esculentus L.Var. Sativus.</title>
        <authorList>
            <person name="Wang S."/>
            <person name="Tang X.M."/>
            <person name="Huang Y.N."/>
        </authorList>
    </citation>
    <scope>NUCLEOTIDE SEQUENCE [LARGE SCALE GENOMIC DNA]</scope>
    <source>
        <strain evidence="3">YSD YN2</strain>
    </source>
</reference>
<organism evidence="2 3">
    <name type="scientific">Siccibacter colletis</name>
    <dbReference type="NCBI Taxonomy" id="1505757"/>
    <lineage>
        <taxon>Bacteria</taxon>
        <taxon>Pseudomonadati</taxon>
        <taxon>Pseudomonadota</taxon>
        <taxon>Gammaproteobacteria</taxon>
        <taxon>Enterobacterales</taxon>
        <taxon>Enterobacteriaceae</taxon>
        <taxon>Siccibacter</taxon>
    </lineage>
</organism>
<keyword evidence="1" id="KW-0812">Transmembrane</keyword>
<gene>
    <name evidence="2" type="ORF">KFZ77_01400</name>
</gene>
<feature type="transmembrane region" description="Helical" evidence="1">
    <location>
        <begin position="252"/>
        <end position="273"/>
    </location>
</feature>
<evidence type="ECO:0000313" key="2">
    <source>
        <dbReference type="EMBL" id="UYU32205.1"/>
    </source>
</evidence>
<feature type="transmembrane region" description="Helical" evidence="1">
    <location>
        <begin position="105"/>
        <end position="123"/>
    </location>
</feature>
<feature type="transmembrane region" description="Helical" evidence="1">
    <location>
        <begin position="355"/>
        <end position="375"/>
    </location>
</feature>
<feature type="transmembrane region" description="Helical" evidence="1">
    <location>
        <begin position="187"/>
        <end position="205"/>
    </location>
</feature>
<protein>
    <submittedName>
        <fullName evidence="2">DUF4153 domain-containing protein</fullName>
    </submittedName>
</protein>
<feature type="transmembrane region" description="Helical" evidence="1">
    <location>
        <begin position="285"/>
        <end position="310"/>
    </location>
</feature>
<sequence>MKSDAPLSASLRWLLPLTGMLQGGVIYLLNRTTALFSTPAEHGWLLFLLVGSLITTSTLIFAARSLRQPLLWLGIALLLMMAAVHCSWLVYAVTGLDTWDQRDALWRYVVALAAMLFLLLPWLQSRLLEGRWGDFPSLFRHYWHNGLALLLALLATGLGWLVLWLCASLFSLIGIDFFKTLFFDNGAFAYVITGCIVAMTVTLCRSNARLMVAVQHLLTLVATGLLPVVGAIMVLFMLAIPGVGLNAISQQVSGAGLLNTLCLLFLLLMALVWHPERDAPPYTRLLRRMLLGTLLLAPVCALIAAWAVWLRVAQYGWTPDRLYAALVTCVSLLWSCGYVASLARQRRSAVDFSRTGKAVLFVVPLLLLLLHTPLLSPWRISVNSQMARFNADKAMLDSATISELAQWLRWGREALHTLLADPVIKGNLVLRQEISDALAGRDSVGAPVDPDAYRQIPLAAPQPQPEQAVWQTLAKDYAWRIKACLPVDNLSNCMLLAKDLNGDAQPEWIMFDFSARSAFVLSKQNGKWVSAGNFYDLPVTLDAKKLRETAQSERLSTQPPPWRDLTIDGQRLPFAPDRY</sequence>
<feature type="transmembrane region" description="Helical" evidence="1">
    <location>
        <begin position="42"/>
        <end position="63"/>
    </location>
</feature>